<dbReference type="PANTHER" id="PTHR16262">
    <property type="entry name" value="PEROXISOME ASSEMBLY PROTEIN 26"/>
    <property type="match status" value="1"/>
</dbReference>
<accession>A0A9D3NFQ6</accession>
<dbReference type="EMBL" id="JAHKSW010000019">
    <property type="protein sequence ID" value="KAG7320175.1"/>
    <property type="molecule type" value="Genomic_DNA"/>
</dbReference>
<dbReference type="OrthoDB" id="5954192at2759"/>
<name>A0A9D3NFQ6_9TELE</name>
<dbReference type="GO" id="GO:0016558">
    <property type="term" value="P:protein import into peroxisome matrix"/>
    <property type="evidence" value="ECO:0007669"/>
    <property type="project" value="TreeGrafter"/>
</dbReference>
<comment type="caution">
    <text evidence="1">The sequence shown here is derived from an EMBL/GenBank/DDBJ whole genome shotgun (WGS) entry which is preliminary data.</text>
</comment>
<dbReference type="GO" id="GO:0051117">
    <property type="term" value="F:ATPase binding"/>
    <property type="evidence" value="ECO:0007669"/>
    <property type="project" value="TreeGrafter"/>
</dbReference>
<evidence type="ECO:0000313" key="2">
    <source>
        <dbReference type="Proteomes" id="UP000824219"/>
    </source>
</evidence>
<dbReference type="Pfam" id="PF07163">
    <property type="entry name" value="Pex26"/>
    <property type="match status" value="1"/>
</dbReference>
<gene>
    <name evidence="1" type="ORF">KOW79_016028</name>
</gene>
<evidence type="ECO:0000313" key="1">
    <source>
        <dbReference type="EMBL" id="KAG7320175.1"/>
    </source>
</evidence>
<organism evidence="1 2">
    <name type="scientific">Hemibagrus wyckioides</name>
    <dbReference type="NCBI Taxonomy" id="337641"/>
    <lineage>
        <taxon>Eukaryota</taxon>
        <taxon>Metazoa</taxon>
        <taxon>Chordata</taxon>
        <taxon>Craniata</taxon>
        <taxon>Vertebrata</taxon>
        <taxon>Euteleostomi</taxon>
        <taxon>Actinopterygii</taxon>
        <taxon>Neopterygii</taxon>
        <taxon>Teleostei</taxon>
        <taxon>Ostariophysi</taxon>
        <taxon>Siluriformes</taxon>
        <taxon>Bagridae</taxon>
        <taxon>Hemibagrus</taxon>
    </lineage>
</organism>
<dbReference type="GO" id="GO:0045046">
    <property type="term" value="P:protein import into peroxisome membrane"/>
    <property type="evidence" value="ECO:0007669"/>
    <property type="project" value="InterPro"/>
</dbReference>
<dbReference type="PANTHER" id="PTHR16262:SF2">
    <property type="entry name" value="PEROXISOME ASSEMBLY PROTEIN 26"/>
    <property type="match status" value="1"/>
</dbReference>
<protein>
    <recommendedName>
        <fullName evidence="3">Peroxisome assembly protein 26</fullName>
    </recommendedName>
</protein>
<keyword evidence="2" id="KW-1185">Reference proteome</keyword>
<dbReference type="InterPro" id="IPR010797">
    <property type="entry name" value="Pex26"/>
</dbReference>
<dbReference type="GO" id="GO:0005778">
    <property type="term" value="C:peroxisomal membrane"/>
    <property type="evidence" value="ECO:0007669"/>
    <property type="project" value="InterPro"/>
</dbReference>
<proteinExistence type="predicted"/>
<dbReference type="AlphaFoldDB" id="A0A9D3NFQ6"/>
<evidence type="ECO:0008006" key="3">
    <source>
        <dbReference type="Google" id="ProtNLM"/>
    </source>
</evidence>
<reference evidence="1 2" key="1">
    <citation type="submission" date="2021-06" db="EMBL/GenBank/DDBJ databases">
        <title>Chromosome-level genome assembly of the red-tail catfish (Hemibagrus wyckioides).</title>
        <authorList>
            <person name="Shao F."/>
        </authorList>
    </citation>
    <scope>NUCLEOTIDE SEQUENCE [LARGE SCALE GENOMIC DNA]</scope>
    <source>
        <strain evidence="1">EC202008001</strain>
        <tissue evidence="1">Blood</tissue>
    </source>
</reference>
<sequence>MQSCAPASVSARLGSLSPPLCLSLTHGSGLVDAAIEHVIIRNDFHAAFEACEKGLESLSHADEQELNCSRHGELKAALCIVGIQALAELNQWHDVLKWVLQHYGETEQIPAKIMQMCILLYTKVSEQAAVQEAVRTWLLCDSNTSLSGYSSVAELYILHVLLPLGQTSEAKELLMDAVGQVAFTDAQRQTALTILENHDAKKTKDSYTNPEPLPVDTKKMISQGSVVRKLNAVMRLLYRGLSLAGVTAWSRFIHRTAVLLFLLYLLLIRMDPALPSAYPWILRLYGLWQQMWNAMFGPYYRDILDSLLLHVEQKPMSEMKVKVKELRFWLRFTLRKVYTAAGQCIINSFIRPPVKLHYSCN</sequence>
<dbReference type="GO" id="GO:0044877">
    <property type="term" value="F:protein-containing complex binding"/>
    <property type="evidence" value="ECO:0007669"/>
    <property type="project" value="InterPro"/>
</dbReference>
<dbReference type="Proteomes" id="UP000824219">
    <property type="component" value="Linkage Group LG19"/>
</dbReference>